<keyword evidence="3" id="KW-1185">Reference proteome</keyword>
<reference evidence="2 3" key="1">
    <citation type="journal article" date="2023" name="Plant Biotechnol. J.">
        <title>Chromosome-level wild Hevea brasiliensis genome provides new tools for genomic-assisted breeding and valuable loci to elevate rubber yield.</title>
        <authorList>
            <person name="Cheng H."/>
            <person name="Song X."/>
            <person name="Hu Y."/>
            <person name="Wu T."/>
            <person name="Yang Q."/>
            <person name="An Z."/>
            <person name="Feng S."/>
            <person name="Deng Z."/>
            <person name="Wu W."/>
            <person name="Zeng X."/>
            <person name="Tu M."/>
            <person name="Wang X."/>
            <person name="Huang H."/>
        </authorList>
    </citation>
    <scope>NUCLEOTIDE SEQUENCE [LARGE SCALE GENOMIC DNA]</scope>
    <source>
        <strain evidence="2">MT/VB/25A 57/8</strain>
    </source>
</reference>
<evidence type="ECO:0000313" key="2">
    <source>
        <dbReference type="EMBL" id="KAJ9128495.1"/>
    </source>
</evidence>
<proteinExistence type="inferred from homology"/>
<dbReference type="InterPro" id="IPR008802">
    <property type="entry name" value="REF"/>
</dbReference>
<evidence type="ECO:0000313" key="3">
    <source>
        <dbReference type="Proteomes" id="UP001174677"/>
    </source>
</evidence>
<accession>A0ABQ9K740</accession>
<dbReference type="PANTHER" id="PTHR33732:SF9">
    <property type="entry name" value="REF_SRPP-LIKE PROTEIN OS05G0151300_LOC_OS05G05940"/>
    <property type="match status" value="1"/>
</dbReference>
<dbReference type="PANTHER" id="PTHR33732">
    <property type="entry name" value="REF/SRPP-LIKE PROTEIN OS05G0151300/LOC_OS05G05940"/>
    <property type="match status" value="1"/>
</dbReference>
<dbReference type="Proteomes" id="UP001174677">
    <property type="component" value="Unassembled WGS sequence"/>
</dbReference>
<dbReference type="EMBL" id="JARPOI010000590">
    <property type="protein sequence ID" value="KAJ9128495.1"/>
    <property type="molecule type" value="Genomic_DNA"/>
</dbReference>
<name>A0ABQ9K740_HEVBR</name>
<comment type="caution">
    <text evidence="2">The sequence shown here is derived from an EMBL/GenBank/DDBJ whole genome shotgun (WGS) entry which is preliminary data.</text>
</comment>
<gene>
    <name evidence="2" type="ORF">P3X46_034950</name>
</gene>
<protein>
    <submittedName>
        <fullName evidence="2">Uncharacterized protein</fullName>
    </submittedName>
</protein>
<organism evidence="2 3">
    <name type="scientific">Hevea brasiliensis</name>
    <name type="common">Para rubber tree</name>
    <name type="synonym">Siphonia brasiliensis</name>
    <dbReference type="NCBI Taxonomy" id="3981"/>
    <lineage>
        <taxon>Eukaryota</taxon>
        <taxon>Viridiplantae</taxon>
        <taxon>Streptophyta</taxon>
        <taxon>Embryophyta</taxon>
        <taxon>Tracheophyta</taxon>
        <taxon>Spermatophyta</taxon>
        <taxon>Magnoliopsida</taxon>
        <taxon>eudicotyledons</taxon>
        <taxon>Gunneridae</taxon>
        <taxon>Pentapetalae</taxon>
        <taxon>rosids</taxon>
        <taxon>fabids</taxon>
        <taxon>Malpighiales</taxon>
        <taxon>Euphorbiaceae</taxon>
        <taxon>Crotonoideae</taxon>
        <taxon>Micrandreae</taxon>
        <taxon>Hevea</taxon>
    </lineage>
</organism>
<comment type="similarity">
    <text evidence="1">Belongs to the REF/SRPP family.</text>
</comment>
<sequence length="154" mass="17465">MGEGEENKNIQEEVNKEANIQEEVDVEEERLKYLDFVQTGAVFALVSFSKLYLFAKDVSGPFKPYVENAGGRFKSVVRPIYYKFQPVSNEILKFADHKVDESVTILDLFVPPIVKQLCTQAYSVARDAPVVACALTYYLLSPNEKFYMVLYGDG</sequence>
<evidence type="ECO:0000256" key="1">
    <source>
        <dbReference type="ARBA" id="ARBA00009737"/>
    </source>
</evidence>
<dbReference type="Pfam" id="PF05755">
    <property type="entry name" value="REF"/>
    <property type="match status" value="1"/>
</dbReference>